<dbReference type="Pfam" id="PF00550">
    <property type="entry name" value="PP-binding"/>
    <property type="match status" value="1"/>
</dbReference>
<dbReference type="AlphaFoldDB" id="A0ABD0Y9L7"/>
<dbReference type="Gene3D" id="3.40.50.12780">
    <property type="entry name" value="N-terminal domain of ligase-like"/>
    <property type="match status" value="1"/>
</dbReference>
<feature type="compositionally biased region" description="Low complexity" evidence="3">
    <location>
        <begin position="548"/>
        <end position="569"/>
    </location>
</feature>
<dbReference type="EMBL" id="JAGEUA010000001">
    <property type="protein sequence ID" value="KAL1022606.1"/>
    <property type="molecule type" value="Genomic_DNA"/>
</dbReference>
<dbReference type="InterPro" id="IPR018391">
    <property type="entry name" value="PQQ_b-propeller_rpt"/>
</dbReference>
<evidence type="ECO:0000313" key="5">
    <source>
        <dbReference type="EMBL" id="KAL1022606.1"/>
    </source>
</evidence>
<feature type="domain" description="Carrier" evidence="4">
    <location>
        <begin position="643"/>
        <end position="719"/>
    </location>
</feature>
<dbReference type="GO" id="GO:0006629">
    <property type="term" value="P:lipid metabolic process"/>
    <property type="evidence" value="ECO:0007669"/>
    <property type="project" value="UniProtKB-KW"/>
</dbReference>
<organism evidence="5 6">
    <name type="scientific">Umbra pygmaea</name>
    <name type="common">Eastern mudminnow</name>
    <dbReference type="NCBI Taxonomy" id="75934"/>
    <lineage>
        <taxon>Eukaryota</taxon>
        <taxon>Metazoa</taxon>
        <taxon>Chordata</taxon>
        <taxon>Craniata</taxon>
        <taxon>Vertebrata</taxon>
        <taxon>Euteleostomi</taxon>
        <taxon>Actinopterygii</taxon>
        <taxon>Neopterygii</taxon>
        <taxon>Teleostei</taxon>
        <taxon>Protacanthopterygii</taxon>
        <taxon>Esociformes</taxon>
        <taxon>Umbridae</taxon>
        <taxon>Umbra</taxon>
    </lineage>
</organism>
<evidence type="ECO:0000259" key="4">
    <source>
        <dbReference type="PROSITE" id="PS50075"/>
    </source>
</evidence>
<evidence type="ECO:0000256" key="2">
    <source>
        <dbReference type="ARBA" id="ARBA00023098"/>
    </source>
</evidence>
<gene>
    <name evidence="5" type="ORF">UPYG_G00029810</name>
</gene>
<dbReference type="InterPro" id="IPR042099">
    <property type="entry name" value="ANL_N_sf"/>
</dbReference>
<feature type="compositionally biased region" description="Basic and acidic residues" evidence="3">
    <location>
        <begin position="814"/>
        <end position="825"/>
    </location>
</feature>
<dbReference type="Pfam" id="PF13570">
    <property type="entry name" value="Beta-prop_ACSF4"/>
    <property type="match status" value="1"/>
</dbReference>
<dbReference type="Gene3D" id="2.40.10.480">
    <property type="match status" value="1"/>
</dbReference>
<dbReference type="InterPro" id="IPR052091">
    <property type="entry name" value="Beta-ala_Activ/Resist"/>
</dbReference>
<dbReference type="SUPFAM" id="SSF50998">
    <property type="entry name" value="Quinoprotein alcohol dehydrogenase-like"/>
    <property type="match status" value="1"/>
</dbReference>
<dbReference type="SMART" id="SM00564">
    <property type="entry name" value="PQQ"/>
    <property type="match status" value="7"/>
</dbReference>
<dbReference type="Gene3D" id="3.30.300.30">
    <property type="match status" value="1"/>
</dbReference>
<proteinExistence type="inferred from homology"/>
<dbReference type="InterPro" id="IPR002372">
    <property type="entry name" value="PQQ_rpt_dom"/>
</dbReference>
<dbReference type="Proteomes" id="UP001557470">
    <property type="component" value="Unassembled WGS sequence"/>
</dbReference>
<reference evidence="5 6" key="1">
    <citation type="submission" date="2024-06" db="EMBL/GenBank/DDBJ databases">
        <authorList>
            <person name="Pan Q."/>
            <person name="Wen M."/>
            <person name="Jouanno E."/>
            <person name="Zahm M."/>
            <person name="Klopp C."/>
            <person name="Cabau C."/>
            <person name="Louis A."/>
            <person name="Berthelot C."/>
            <person name="Parey E."/>
            <person name="Roest Crollius H."/>
            <person name="Montfort J."/>
            <person name="Robinson-Rechavi M."/>
            <person name="Bouchez O."/>
            <person name="Lampietro C."/>
            <person name="Lopez Roques C."/>
            <person name="Donnadieu C."/>
            <person name="Postlethwait J."/>
            <person name="Bobe J."/>
            <person name="Verreycken H."/>
            <person name="Guiguen Y."/>
        </authorList>
    </citation>
    <scope>NUCLEOTIDE SEQUENCE [LARGE SCALE GENOMIC DNA]</scope>
    <source>
        <strain evidence="5">Up_M1</strain>
        <tissue evidence="5">Testis</tissue>
    </source>
</reference>
<feature type="region of interest" description="Disordered" evidence="3">
    <location>
        <begin position="791"/>
        <end position="841"/>
    </location>
</feature>
<dbReference type="InterPro" id="IPR015943">
    <property type="entry name" value="WD40/YVTN_repeat-like_dom_sf"/>
</dbReference>
<keyword evidence="2" id="KW-0443">Lipid metabolism</keyword>
<dbReference type="Gene3D" id="2.130.10.10">
    <property type="entry name" value="YVTN repeat-like/Quinoprotein amine dehydrogenase"/>
    <property type="match status" value="2"/>
</dbReference>
<dbReference type="InterPro" id="IPR045851">
    <property type="entry name" value="AMP-bd_C_sf"/>
</dbReference>
<evidence type="ECO:0000256" key="3">
    <source>
        <dbReference type="SAM" id="MobiDB-lite"/>
    </source>
</evidence>
<dbReference type="InterPro" id="IPR036736">
    <property type="entry name" value="ACP-like_sf"/>
</dbReference>
<evidence type="ECO:0000313" key="6">
    <source>
        <dbReference type="Proteomes" id="UP001557470"/>
    </source>
</evidence>
<dbReference type="InterPro" id="IPR011047">
    <property type="entry name" value="Quinoprotein_ADH-like_sf"/>
</dbReference>
<dbReference type="InterPro" id="IPR020845">
    <property type="entry name" value="AMP-binding_CS"/>
</dbReference>
<name>A0ABD0Y9L7_UMBPY</name>
<dbReference type="SUPFAM" id="SSF56801">
    <property type="entry name" value="Acetyl-CoA synthetase-like"/>
    <property type="match status" value="1"/>
</dbReference>
<comment type="similarity">
    <text evidence="1">Belongs to the ATP-dependent AMP-binding enzyme family.</text>
</comment>
<feature type="region of interest" description="Disordered" evidence="3">
    <location>
        <begin position="731"/>
        <end position="757"/>
    </location>
</feature>
<dbReference type="PANTHER" id="PTHR44394">
    <property type="entry name" value="BETA-ALANINE-ACTIVATING ENZYME"/>
    <property type="match status" value="1"/>
</dbReference>
<feature type="compositionally biased region" description="Polar residues" evidence="3">
    <location>
        <begin position="490"/>
        <end position="500"/>
    </location>
</feature>
<comment type="caution">
    <text evidence="5">The sequence shown here is derived from an EMBL/GenBank/DDBJ whole genome shotgun (WGS) entry which is preliminary data.</text>
</comment>
<evidence type="ECO:0000256" key="1">
    <source>
        <dbReference type="ARBA" id="ARBA00006432"/>
    </source>
</evidence>
<feature type="region of interest" description="Disordered" evidence="3">
    <location>
        <begin position="490"/>
        <end position="580"/>
    </location>
</feature>
<dbReference type="Gene3D" id="1.10.1200.10">
    <property type="entry name" value="ACP-like"/>
    <property type="match status" value="1"/>
</dbReference>
<dbReference type="PROSITE" id="PS00455">
    <property type="entry name" value="AMP_BINDING"/>
    <property type="match status" value="1"/>
</dbReference>
<dbReference type="InterPro" id="IPR009081">
    <property type="entry name" value="PP-bd_ACP"/>
</dbReference>
<dbReference type="Pfam" id="PF00501">
    <property type="entry name" value="AMP-binding"/>
    <property type="match status" value="1"/>
</dbReference>
<keyword evidence="6" id="KW-1185">Reference proteome</keyword>
<accession>A0ABD0Y9L7</accession>
<protein>
    <recommendedName>
        <fullName evidence="4">Carrier domain-containing protein</fullName>
    </recommendedName>
</protein>
<dbReference type="InterPro" id="IPR000873">
    <property type="entry name" value="AMP-dep_synth/lig_dom"/>
</dbReference>
<dbReference type="PROSITE" id="PS50075">
    <property type="entry name" value="CARRIER"/>
    <property type="match status" value="1"/>
</dbReference>
<dbReference type="PANTHER" id="PTHR44394:SF1">
    <property type="entry name" value="BETA-ALANINE-ACTIVATING ENZYME"/>
    <property type="match status" value="1"/>
</dbReference>
<sequence length="1210" mass="131064">MATVKLHDMVLAAASLHSSKVAVTFDRGTREGEPVLLYYSELVALGSELTTFLQKQCVQNTSAIALYCQPDVNLPVVILGILQVPASYVPLDTESPAVLSGSVMVRCGVRYCVLQSNLLQQFQTVFSNLMVIEVCSVWSSQNLTLVLVHHYPAAAHVQGSVTSHQEKPNANLSTPAAVVGSAHQGALAYILHTSGTTGLPKTVRVPHKCIVPNILQLRALFQVTPDDVVFLASPLTFDPSVVEIFLALSSGASLLIVPNVIKKMPNRLAHVLFQKHKTTVLQVTPTLLGRFGRQILQEQVLSASSTLRVLALGGEVCPSPGLLRRWRQQGNNTHIYNIYGITEVSCWASCFRLPDSLWESTDLVKPCVPLGSPLMDTIMEVRNEEGFVVTQGEGQVYIGGMDRVCLLDDEVTDAPGTMRSTGDWVQISDTHLYYLGRRDRLVKRHGQRLHLDTLQQVVMSLPEVEACVVGLSECSQLVAFVVASSISADVNGDPHSSSVSADVKGDPHSSSISADVKGDPHSSSVSADVKGDPHSSSISADIKGDPHSSSVESQQRSSPSSSIEQRVSIPAENQTAPSARGREKAILLKLSRLVSAHCVPDTLVLVPALPLSTHGKVSMEELMKIYKRHRDGLDSHNAPQNMETLRERLQSLWTEILGEPVDSAIQEDTNFLFSGGDSLQALRFCDEITAAMGGTPSGLLEVLLEGSFRDVLYHVANSVLKISPEPCVMSHSAAKKRPADPVQSAEPKKLSTNPHSTVAAQTPLGVVVSSVKKAVMCTVIRRAGDIVERGQPDTLLTNKNSEKPKERIRKTLTSKKETNERREASHSQTLGSNKRTERKLSQTVGTNELCCSIVPPPFREPGVLQLNVSWQSDTGRCVDASPVLLVQRGGATVFIGSHSHRMQALDLKTGQLLWERVLGGRIESSSTVTPCGTLVVVGCYDGGVYFLCVESGETQWVFETGDAVKSSPTADLLTELVMVGSHDGHIYALHPQDRQCVWKHYCDSGAVFSSLCVQQSLRHLYAATLGGNVICLNPDTGSLLWRYSRQTPFFSSPSCSSGHIIIGCVDGNICCLSHAGELLWQYTTNGPVFSSPCTTPDQRRVVCGSHDGCVYCLDCSDGSLVWRYKTPGRVYSSPYVFEDSAWGTDGALVALASTDGTLCVLDGEDGTLRASLTLPGELFSSPVVWERTLLVGCRNDFVYCVEATYSQTDC</sequence>
<dbReference type="SUPFAM" id="SSF47336">
    <property type="entry name" value="ACP-like"/>
    <property type="match status" value="1"/>
</dbReference>